<evidence type="ECO:0000313" key="2">
    <source>
        <dbReference type="EMBL" id="CAF1177599.1"/>
    </source>
</evidence>
<reference evidence="2" key="1">
    <citation type="submission" date="2021-02" db="EMBL/GenBank/DDBJ databases">
        <authorList>
            <person name="Nowell W R."/>
        </authorList>
    </citation>
    <scope>NUCLEOTIDE SEQUENCE</scope>
</reference>
<organism evidence="2 3">
    <name type="scientific">Adineta steineri</name>
    <dbReference type="NCBI Taxonomy" id="433720"/>
    <lineage>
        <taxon>Eukaryota</taxon>
        <taxon>Metazoa</taxon>
        <taxon>Spiralia</taxon>
        <taxon>Gnathifera</taxon>
        <taxon>Rotifera</taxon>
        <taxon>Eurotatoria</taxon>
        <taxon>Bdelloidea</taxon>
        <taxon>Adinetida</taxon>
        <taxon>Adinetidae</taxon>
        <taxon>Adineta</taxon>
    </lineage>
</organism>
<feature type="transmembrane region" description="Helical" evidence="1">
    <location>
        <begin position="46"/>
        <end position="63"/>
    </location>
</feature>
<dbReference type="EMBL" id="CAJNON010000296">
    <property type="protein sequence ID" value="CAF1177599.1"/>
    <property type="molecule type" value="Genomic_DNA"/>
</dbReference>
<evidence type="ECO:0000256" key="1">
    <source>
        <dbReference type="SAM" id="Phobius"/>
    </source>
</evidence>
<comment type="caution">
    <text evidence="2">The sequence shown here is derived from an EMBL/GenBank/DDBJ whole genome shotgun (WGS) entry which is preliminary data.</text>
</comment>
<sequence length="428" mass="48590">MPVCQGIGNLLNRMKKSIVELNIFHSNTSSVIDENEIKIELISTRIFLLFLVISLGILTGYISEIQVEKTVEISYPNYDQYLKLYKQYSTIISCPCTTVSFPYEQFLNVKVTYHQICQSIYTTQFWINLIKSSSIIQQPSPTFRYLGGPLFQLLTSFCSLTNTTIDQGLNNFYKTLFISGTVMSLEIFRKQTDELIELFISSTTNSFTRSLDIIRDATHHNGIISGLLTNFDYSVQSYKTPRNIILYSTLSDYHTFTDSTSNCSCLDSPSCIIPIYVNNGNSFLVPGMYAGCFVVEALLQSNLICLYNQSCIDDLRYALNASATNLTTTALDLTLPTQYQPNTSINDILSKLMIEQWINTTSHRDYYNQCNPIQCQYSYVGKNDFITVITTIIGLVGGLNTILRFVTPQLIKIYSKYQTNRVQPFIGE</sequence>
<dbReference type="OrthoDB" id="9984110at2759"/>
<keyword evidence="1" id="KW-1133">Transmembrane helix</keyword>
<evidence type="ECO:0000313" key="3">
    <source>
        <dbReference type="Proteomes" id="UP000663891"/>
    </source>
</evidence>
<keyword evidence="1" id="KW-0812">Transmembrane</keyword>
<feature type="transmembrane region" description="Helical" evidence="1">
    <location>
        <begin position="385"/>
        <end position="406"/>
    </location>
</feature>
<accession>A0A814UIU6</accession>
<keyword evidence="1" id="KW-0472">Membrane</keyword>
<proteinExistence type="predicted"/>
<dbReference type="Proteomes" id="UP000663891">
    <property type="component" value="Unassembled WGS sequence"/>
</dbReference>
<name>A0A814UIU6_9BILA</name>
<protein>
    <submittedName>
        <fullName evidence="2">Uncharacterized protein</fullName>
    </submittedName>
</protein>
<gene>
    <name evidence="2" type="ORF">VCS650_LOCUS24297</name>
</gene>
<dbReference type="AlphaFoldDB" id="A0A814UIU6"/>